<accession>T1H6U2</accession>
<reference evidence="2" key="1">
    <citation type="submission" date="2013-02" db="EMBL/GenBank/DDBJ databases">
        <authorList>
            <person name="Hughes D."/>
        </authorList>
    </citation>
    <scope>NUCLEOTIDE SEQUENCE</scope>
    <source>
        <strain>Durham</strain>
        <strain evidence="2">NC isolate 2 -- Noor lab</strain>
    </source>
</reference>
<dbReference type="Proteomes" id="UP000015102">
    <property type="component" value="Unassembled WGS sequence"/>
</dbReference>
<sequence length="82" mass="8931">QMSPPSQFHLSNLLLLTLAEKSVNDKILLDFLTTNSKFHTNMASNVLSQSGLYSSALLLGLTRGDAIDCLSAMVKVIGHHFD</sequence>
<reference evidence="1" key="2">
    <citation type="submission" date="2015-06" db="UniProtKB">
        <authorList>
            <consortium name="EnsemblMetazoa"/>
        </authorList>
    </citation>
    <scope>IDENTIFICATION</scope>
</reference>
<dbReference type="STRING" id="36166.T1H6U2"/>
<dbReference type="AlphaFoldDB" id="T1H6U2"/>
<protein>
    <submittedName>
        <fullName evidence="1">Uncharacterized protein</fullName>
    </submittedName>
</protein>
<keyword evidence="2" id="KW-1185">Reference proteome</keyword>
<proteinExistence type="predicted"/>
<organism evidence="1 2">
    <name type="scientific">Megaselia scalaris</name>
    <name type="common">Humpbacked fly</name>
    <name type="synonym">Phora scalaris</name>
    <dbReference type="NCBI Taxonomy" id="36166"/>
    <lineage>
        <taxon>Eukaryota</taxon>
        <taxon>Metazoa</taxon>
        <taxon>Ecdysozoa</taxon>
        <taxon>Arthropoda</taxon>
        <taxon>Hexapoda</taxon>
        <taxon>Insecta</taxon>
        <taxon>Pterygota</taxon>
        <taxon>Neoptera</taxon>
        <taxon>Endopterygota</taxon>
        <taxon>Diptera</taxon>
        <taxon>Brachycera</taxon>
        <taxon>Muscomorpha</taxon>
        <taxon>Platypezoidea</taxon>
        <taxon>Phoridae</taxon>
        <taxon>Megaseliini</taxon>
        <taxon>Megaselia</taxon>
    </lineage>
</organism>
<evidence type="ECO:0000313" key="1">
    <source>
        <dbReference type="EnsemblMetazoa" id="MESCA012424-PA"/>
    </source>
</evidence>
<dbReference type="EnsemblMetazoa" id="MESCA012424-RA">
    <property type="protein sequence ID" value="MESCA012424-PA"/>
    <property type="gene ID" value="MESCA012424"/>
</dbReference>
<name>T1H6U2_MEGSC</name>
<dbReference type="HOGENOM" id="CLU_2565008_0_0_1"/>
<evidence type="ECO:0000313" key="2">
    <source>
        <dbReference type="Proteomes" id="UP000015102"/>
    </source>
</evidence>